<comment type="caution">
    <text evidence="1">The sequence shown here is derived from an EMBL/GenBank/DDBJ whole genome shotgun (WGS) entry which is preliminary data.</text>
</comment>
<dbReference type="AlphaFoldDB" id="A0A096C3W4"/>
<dbReference type="Proteomes" id="UP000029538">
    <property type="component" value="Unassembled WGS sequence"/>
</dbReference>
<reference evidence="1 2" key="1">
    <citation type="submission" date="2014-07" db="EMBL/GenBank/DDBJ databases">
        <authorList>
            <person name="McCorrison J."/>
            <person name="Sanka R."/>
            <person name="Torralba M."/>
            <person name="Gillis M."/>
            <person name="Haft D.H."/>
            <person name="Methe B."/>
            <person name="Sutton G."/>
            <person name="Nelson K.E."/>
        </authorList>
    </citation>
    <scope>NUCLEOTIDE SEQUENCE [LARGE SCALE GENOMIC DNA]</scope>
    <source>
        <strain evidence="1 2">DNF00882</strain>
    </source>
</reference>
<dbReference type="EMBL" id="JRNR01000033">
    <property type="protein sequence ID" value="KGF49652.1"/>
    <property type="molecule type" value="Genomic_DNA"/>
</dbReference>
<sequence>MSFSPCHVMMVVDGDKGKDKDREGQYPIMGICVAPCGPTKKNRPNAWNYRTIFVSLPPIYQLRGSHHVISNVQRV</sequence>
<evidence type="ECO:0000313" key="1">
    <source>
        <dbReference type="EMBL" id="KGF49652.1"/>
    </source>
</evidence>
<name>A0A096C3W4_9BACT</name>
<proteinExistence type="predicted"/>
<protein>
    <submittedName>
        <fullName evidence="1">Uncharacterized protein</fullName>
    </submittedName>
</protein>
<accession>A0A096C3W4</accession>
<evidence type="ECO:0000313" key="2">
    <source>
        <dbReference type="Proteomes" id="UP000029538"/>
    </source>
</evidence>
<gene>
    <name evidence="1" type="ORF">HMPREF0654_04460</name>
</gene>
<organism evidence="1 2">
    <name type="scientific">Prevotella disiens DNF00882</name>
    <dbReference type="NCBI Taxonomy" id="1401075"/>
    <lineage>
        <taxon>Bacteria</taxon>
        <taxon>Pseudomonadati</taxon>
        <taxon>Bacteroidota</taxon>
        <taxon>Bacteroidia</taxon>
        <taxon>Bacteroidales</taxon>
        <taxon>Prevotellaceae</taxon>
        <taxon>Prevotella</taxon>
    </lineage>
</organism>